<reference evidence="6 7" key="1">
    <citation type="submission" date="2018-03" db="EMBL/GenBank/DDBJ databases">
        <title>Genomes of Pezizomycetes fungi and the evolution of truffles.</title>
        <authorList>
            <person name="Murat C."/>
            <person name="Payen T."/>
            <person name="Noel B."/>
            <person name="Kuo A."/>
            <person name="Martin F.M."/>
        </authorList>
    </citation>
    <scope>NUCLEOTIDE SEQUENCE [LARGE SCALE GENOMIC DNA]</scope>
    <source>
        <strain evidence="6">091103-1</strain>
    </source>
</reference>
<evidence type="ECO:0000313" key="7">
    <source>
        <dbReference type="Proteomes" id="UP000246991"/>
    </source>
</evidence>
<feature type="region of interest" description="Disordered" evidence="5">
    <location>
        <begin position="39"/>
        <end position="63"/>
    </location>
</feature>
<dbReference type="Proteomes" id="UP000246991">
    <property type="component" value="Unassembled WGS sequence"/>
</dbReference>
<name>A0A317SWB2_9PEZI</name>
<keyword evidence="4" id="KW-0472">Membrane</keyword>
<comment type="caution">
    <text evidence="6">The sequence shown here is derived from an EMBL/GenBank/DDBJ whole genome shotgun (WGS) entry which is preliminary data.</text>
</comment>
<evidence type="ECO:0000256" key="5">
    <source>
        <dbReference type="SAM" id="MobiDB-lite"/>
    </source>
</evidence>
<organism evidence="6 7">
    <name type="scientific">Tuber magnatum</name>
    <name type="common">white Piedmont truffle</name>
    <dbReference type="NCBI Taxonomy" id="42249"/>
    <lineage>
        <taxon>Eukaryota</taxon>
        <taxon>Fungi</taxon>
        <taxon>Dikarya</taxon>
        <taxon>Ascomycota</taxon>
        <taxon>Pezizomycotina</taxon>
        <taxon>Pezizomycetes</taxon>
        <taxon>Pezizales</taxon>
        <taxon>Tuberaceae</taxon>
        <taxon>Tuber</taxon>
    </lineage>
</organism>
<dbReference type="GO" id="GO:0005783">
    <property type="term" value="C:endoplasmic reticulum"/>
    <property type="evidence" value="ECO:0007669"/>
    <property type="project" value="InterPro"/>
</dbReference>
<proteinExistence type="predicted"/>
<dbReference type="OrthoDB" id="10039147at2759"/>
<gene>
    <name evidence="6" type="ORF">C7212DRAFT_178815</name>
</gene>
<accession>A0A317SWB2</accession>
<evidence type="ECO:0000256" key="1">
    <source>
        <dbReference type="ARBA" id="ARBA00004167"/>
    </source>
</evidence>
<dbReference type="GO" id="GO:0032469">
    <property type="term" value="P:endoplasmic reticulum calcium ion homeostasis"/>
    <property type="evidence" value="ECO:0007669"/>
    <property type="project" value="InterPro"/>
</dbReference>
<keyword evidence="2" id="KW-0812">Transmembrane</keyword>
<dbReference type="PANTHER" id="PTHR12883:SF0">
    <property type="entry name" value="PAT COMPLEX SUBUNIT CCDC47"/>
    <property type="match status" value="1"/>
</dbReference>
<keyword evidence="7" id="KW-1185">Reference proteome</keyword>
<feature type="compositionally biased region" description="Low complexity" evidence="5">
    <location>
        <begin position="49"/>
        <end position="63"/>
    </location>
</feature>
<evidence type="ECO:0000256" key="2">
    <source>
        <dbReference type="ARBA" id="ARBA00022692"/>
    </source>
</evidence>
<keyword evidence="3" id="KW-1133">Transmembrane helix</keyword>
<dbReference type="STRING" id="42249.A0A317SWB2"/>
<evidence type="ECO:0000256" key="4">
    <source>
        <dbReference type="ARBA" id="ARBA00023136"/>
    </source>
</evidence>
<evidence type="ECO:0000256" key="3">
    <source>
        <dbReference type="ARBA" id="ARBA00022989"/>
    </source>
</evidence>
<evidence type="ECO:0000313" key="6">
    <source>
        <dbReference type="EMBL" id="PWW77451.1"/>
    </source>
</evidence>
<dbReference type="InterPro" id="IPR012879">
    <property type="entry name" value="CCDC47"/>
</dbReference>
<protein>
    <submittedName>
        <fullName evidence="6">DUF1682-domain-containing protein</fullName>
    </submittedName>
</protein>
<dbReference type="AlphaFoldDB" id="A0A317SWB2"/>
<sequence length="435" mass="49270">MAQKYLGKILGDEAKKAKSSIASDDAKCNFLDFADFATPSPATRPPAPESAGASSLTSISASSTPTGAPIKFDGPWYALWERHSLDEFQFEGYILLLLFSILGWHLWGTRRNRAIANKFFGSISPVLSQEFAYVGVDPYGRANTEQAVTADYALKENHPLEFITYASGRQNVAFMHTTIKLQRRLNPVTWFGEHLFAFFFESVPTPADNATITISPFDGQDAGKGGPNSKYDNFVWALVNKNQMKRWREDRYDLSLTKTSDWDGLPNWLAVMSESKEIGDIVLTKELKEAVVDCPDVLEYLIVSDQPIDKPTTLAETVPKKRVTLQVNIPSDTVPTALPKLLQAFIRLIDHLAAAAHFRPEVLRKVKAVREEEAKKLQKQANEEKAEERQLKRDEDKKLEREKKLRGMSAEDQKKFLEREREKETRKAMKRQTKK</sequence>
<dbReference type="GO" id="GO:0005509">
    <property type="term" value="F:calcium ion binding"/>
    <property type="evidence" value="ECO:0007669"/>
    <property type="project" value="InterPro"/>
</dbReference>
<dbReference type="PANTHER" id="PTHR12883">
    <property type="entry name" value="ADIPOCYTE-SPECIFIC PROTEIN 4-RELATED"/>
    <property type="match status" value="1"/>
</dbReference>
<dbReference type="GO" id="GO:0016020">
    <property type="term" value="C:membrane"/>
    <property type="evidence" value="ECO:0007669"/>
    <property type="project" value="UniProtKB-SubCell"/>
</dbReference>
<comment type="subcellular location">
    <subcellularLocation>
        <location evidence="1">Membrane</location>
        <topology evidence="1">Single-pass membrane protein</topology>
    </subcellularLocation>
</comment>
<dbReference type="Pfam" id="PF07946">
    <property type="entry name" value="CCDC47"/>
    <property type="match status" value="1"/>
</dbReference>
<dbReference type="EMBL" id="PYWC01000022">
    <property type="protein sequence ID" value="PWW77451.1"/>
    <property type="molecule type" value="Genomic_DNA"/>
</dbReference>
<feature type="region of interest" description="Disordered" evidence="5">
    <location>
        <begin position="377"/>
        <end position="435"/>
    </location>
</feature>
<feature type="compositionally biased region" description="Basic and acidic residues" evidence="5">
    <location>
        <begin position="377"/>
        <end position="427"/>
    </location>
</feature>